<sequence>MVFTITPSVLPSHYDWIVESDEPTQLPRRIAYELRNGIGHHHADPLTIFARDRKTNVMSTLNMLGLAKRVDAWFLLTSTSEVYGDPLQHPQAETYWGNVNPIVFVRALREEPLTVYGDGKQTRRFQYVSDLVVQETIDKNAKIEFRPNTKDDPHKRKPDISKAKKLLEWQPTISLREGLPLLVTDFRQRIFGDNTGTLSI</sequence>
<evidence type="ECO:0000313" key="10">
    <source>
        <dbReference type="EMBL" id="CAA3019072.1"/>
    </source>
</evidence>
<comment type="caution">
    <text evidence="10">The sequence shown here is derived from an EMBL/GenBank/DDBJ whole genome shotgun (WGS) entry which is preliminary data.</text>
</comment>
<evidence type="ECO:0000256" key="1">
    <source>
        <dbReference type="ARBA" id="ARBA00001911"/>
    </source>
</evidence>
<dbReference type="GO" id="GO:0070403">
    <property type="term" value="F:NAD+ binding"/>
    <property type="evidence" value="ECO:0007669"/>
    <property type="project" value="InterPro"/>
</dbReference>
<dbReference type="InterPro" id="IPR016040">
    <property type="entry name" value="NAD(P)-bd_dom"/>
</dbReference>
<comment type="similarity">
    <text evidence="3">Belongs to the NAD(P)-dependent epimerase/dehydratase family. UDP-glucuronic acid decarboxylase subfamily.</text>
</comment>
<dbReference type="GO" id="GO:0042732">
    <property type="term" value="P:D-xylose metabolic process"/>
    <property type="evidence" value="ECO:0007669"/>
    <property type="project" value="InterPro"/>
</dbReference>
<evidence type="ECO:0000256" key="2">
    <source>
        <dbReference type="ARBA" id="ARBA00005100"/>
    </source>
</evidence>
<dbReference type="InterPro" id="IPR044516">
    <property type="entry name" value="UXS-like"/>
</dbReference>
<keyword evidence="11" id="KW-1185">Reference proteome</keyword>
<dbReference type="EC" id="4.1.1.35" evidence="4"/>
<comment type="function">
    <text evidence="8">Catalyzes the NAD-dependent decarboxylation of UDP-glucuronic acid to UDP-xylose. Necessary for the biosynthesis of the core tetrasaccharide in glycosaminoglycan biosynthesis.</text>
</comment>
<gene>
    <name evidence="10" type="ORF">OLEA9_A082968</name>
</gene>
<dbReference type="InterPro" id="IPR036291">
    <property type="entry name" value="NAD(P)-bd_dom_sf"/>
</dbReference>
<evidence type="ECO:0000256" key="3">
    <source>
        <dbReference type="ARBA" id="ARBA00007505"/>
    </source>
</evidence>
<evidence type="ECO:0000256" key="7">
    <source>
        <dbReference type="ARBA" id="ARBA00023239"/>
    </source>
</evidence>
<organism evidence="10 11">
    <name type="scientific">Olea europaea subsp. europaea</name>
    <dbReference type="NCBI Taxonomy" id="158383"/>
    <lineage>
        <taxon>Eukaryota</taxon>
        <taxon>Viridiplantae</taxon>
        <taxon>Streptophyta</taxon>
        <taxon>Embryophyta</taxon>
        <taxon>Tracheophyta</taxon>
        <taxon>Spermatophyta</taxon>
        <taxon>Magnoliopsida</taxon>
        <taxon>eudicotyledons</taxon>
        <taxon>Gunneridae</taxon>
        <taxon>Pentapetalae</taxon>
        <taxon>asterids</taxon>
        <taxon>lamiids</taxon>
        <taxon>Lamiales</taxon>
        <taxon>Oleaceae</taxon>
        <taxon>Oleeae</taxon>
        <taxon>Olea</taxon>
    </lineage>
</organism>
<accession>A0A8S0UMW5</accession>
<dbReference type="PANTHER" id="PTHR43078">
    <property type="entry name" value="UDP-GLUCURONIC ACID DECARBOXYLASE-RELATED"/>
    <property type="match status" value="1"/>
</dbReference>
<dbReference type="Proteomes" id="UP000594638">
    <property type="component" value="Unassembled WGS sequence"/>
</dbReference>
<dbReference type="OrthoDB" id="331544at2759"/>
<keyword evidence="5" id="KW-0210">Decarboxylase</keyword>
<evidence type="ECO:0000256" key="8">
    <source>
        <dbReference type="ARBA" id="ARBA00025005"/>
    </source>
</evidence>
<name>A0A8S0UMW5_OLEEU</name>
<comment type="cofactor">
    <cofactor evidence="1">
        <name>NAD(+)</name>
        <dbReference type="ChEBI" id="CHEBI:57540"/>
    </cofactor>
</comment>
<feature type="domain" description="NAD(P)-binding" evidence="9">
    <location>
        <begin position="54"/>
        <end position="94"/>
    </location>
</feature>
<evidence type="ECO:0000259" key="9">
    <source>
        <dbReference type="Pfam" id="PF16363"/>
    </source>
</evidence>
<evidence type="ECO:0000313" key="11">
    <source>
        <dbReference type="Proteomes" id="UP000594638"/>
    </source>
</evidence>
<dbReference type="GO" id="GO:0005737">
    <property type="term" value="C:cytoplasm"/>
    <property type="evidence" value="ECO:0007669"/>
    <property type="project" value="TreeGrafter"/>
</dbReference>
<evidence type="ECO:0000256" key="5">
    <source>
        <dbReference type="ARBA" id="ARBA00022793"/>
    </source>
</evidence>
<dbReference type="Gene3D" id="3.90.25.10">
    <property type="entry name" value="UDP-galactose 4-epimerase, domain 1"/>
    <property type="match status" value="1"/>
</dbReference>
<proteinExistence type="inferred from homology"/>
<dbReference type="Gene3D" id="3.40.50.720">
    <property type="entry name" value="NAD(P)-binding Rossmann-like Domain"/>
    <property type="match status" value="2"/>
</dbReference>
<dbReference type="EMBL" id="CACTIH010008030">
    <property type="protein sequence ID" value="CAA3019072.1"/>
    <property type="molecule type" value="Genomic_DNA"/>
</dbReference>
<reference evidence="10 11" key="1">
    <citation type="submission" date="2019-12" db="EMBL/GenBank/DDBJ databases">
        <authorList>
            <person name="Alioto T."/>
            <person name="Alioto T."/>
            <person name="Gomez Garrido J."/>
        </authorList>
    </citation>
    <scope>NUCLEOTIDE SEQUENCE [LARGE SCALE GENOMIC DNA]</scope>
</reference>
<keyword evidence="7" id="KW-0456">Lyase</keyword>
<evidence type="ECO:0000256" key="4">
    <source>
        <dbReference type="ARBA" id="ARBA00012290"/>
    </source>
</evidence>
<evidence type="ECO:0000256" key="6">
    <source>
        <dbReference type="ARBA" id="ARBA00023027"/>
    </source>
</evidence>
<dbReference type="SUPFAM" id="SSF51735">
    <property type="entry name" value="NAD(P)-binding Rossmann-fold domains"/>
    <property type="match status" value="1"/>
</dbReference>
<comment type="pathway">
    <text evidence="2">Nucleotide-sugar biosynthesis; UDP-alpha-D-xylose biosynthesis; UDP-alpha-D-xylose from UDP-alpha-D-glucuronate: step 1/1.</text>
</comment>
<dbReference type="AlphaFoldDB" id="A0A8S0UMW5"/>
<dbReference type="PANTHER" id="PTHR43078:SF38">
    <property type="entry name" value="UDP-GLUCURONATE DECARBOXYLASE"/>
    <property type="match status" value="1"/>
</dbReference>
<keyword evidence="6" id="KW-0520">NAD</keyword>
<dbReference type="Gramene" id="OE9A082968T1">
    <property type="protein sequence ID" value="OE9A082968C1"/>
    <property type="gene ID" value="OE9A082968"/>
</dbReference>
<protein>
    <recommendedName>
        <fullName evidence="4">UDP-glucuronate decarboxylase</fullName>
        <ecNumber evidence="4">4.1.1.35</ecNumber>
    </recommendedName>
</protein>
<dbReference type="GO" id="GO:0048040">
    <property type="term" value="F:UDP-glucuronate decarboxylase activity"/>
    <property type="evidence" value="ECO:0007669"/>
    <property type="project" value="UniProtKB-EC"/>
</dbReference>
<dbReference type="Pfam" id="PF16363">
    <property type="entry name" value="GDP_Man_Dehyd"/>
    <property type="match status" value="1"/>
</dbReference>